<reference evidence="1" key="1">
    <citation type="submission" date="2019-10" db="EMBL/GenBank/DDBJ databases">
        <authorList>
            <consortium name="DOE Joint Genome Institute"/>
            <person name="Kuo A."/>
            <person name="Miyauchi S."/>
            <person name="Kiss E."/>
            <person name="Drula E."/>
            <person name="Kohler A."/>
            <person name="Sanchez-Garcia M."/>
            <person name="Andreopoulos B."/>
            <person name="Barry K.W."/>
            <person name="Bonito G."/>
            <person name="Buee M."/>
            <person name="Carver A."/>
            <person name="Chen C."/>
            <person name="Cichocki N."/>
            <person name="Clum A."/>
            <person name="Culley D."/>
            <person name="Crous P.W."/>
            <person name="Fauchery L."/>
            <person name="Girlanda M."/>
            <person name="Hayes R."/>
            <person name="Keri Z."/>
            <person name="Labutti K."/>
            <person name="Lipzen A."/>
            <person name="Lombard V."/>
            <person name="Magnuson J."/>
            <person name="Maillard F."/>
            <person name="Morin E."/>
            <person name="Murat C."/>
            <person name="Nolan M."/>
            <person name="Ohm R."/>
            <person name="Pangilinan J."/>
            <person name="Pereira M."/>
            <person name="Perotto S."/>
            <person name="Peter M."/>
            <person name="Riley R."/>
            <person name="Sitrit Y."/>
            <person name="Stielow B."/>
            <person name="Szollosi G."/>
            <person name="Zifcakova L."/>
            <person name="Stursova M."/>
            <person name="Spatafora J.W."/>
            <person name="Tedersoo L."/>
            <person name="Vaario L.-M."/>
            <person name="Yamada A."/>
            <person name="Yan M."/>
            <person name="Wang P."/>
            <person name="Xu J."/>
            <person name="Bruns T."/>
            <person name="Baldrian P."/>
            <person name="Vilgalys R."/>
            <person name="Henrissat B."/>
            <person name="Grigoriev I.V."/>
            <person name="Hibbett D."/>
            <person name="Nagy L.G."/>
            <person name="Martin F.M."/>
        </authorList>
    </citation>
    <scope>NUCLEOTIDE SEQUENCE</scope>
    <source>
        <strain evidence="1">P2</strain>
    </source>
</reference>
<dbReference type="Proteomes" id="UP000886501">
    <property type="component" value="Unassembled WGS sequence"/>
</dbReference>
<organism evidence="1 2">
    <name type="scientific">Thelephora ganbajun</name>
    <name type="common">Ganba fungus</name>
    <dbReference type="NCBI Taxonomy" id="370292"/>
    <lineage>
        <taxon>Eukaryota</taxon>
        <taxon>Fungi</taxon>
        <taxon>Dikarya</taxon>
        <taxon>Basidiomycota</taxon>
        <taxon>Agaricomycotina</taxon>
        <taxon>Agaricomycetes</taxon>
        <taxon>Thelephorales</taxon>
        <taxon>Thelephoraceae</taxon>
        <taxon>Thelephora</taxon>
    </lineage>
</organism>
<reference evidence="1" key="2">
    <citation type="journal article" date="2020" name="Nat. Commun.">
        <title>Large-scale genome sequencing of mycorrhizal fungi provides insights into the early evolution of symbiotic traits.</title>
        <authorList>
            <person name="Miyauchi S."/>
            <person name="Kiss E."/>
            <person name="Kuo A."/>
            <person name="Drula E."/>
            <person name="Kohler A."/>
            <person name="Sanchez-Garcia M."/>
            <person name="Morin E."/>
            <person name="Andreopoulos B."/>
            <person name="Barry K.W."/>
            <person name="Bonito G."/>
            <person name="Buee M."/>
            <person name="Carver A."/>
            <person name="Chen C."/>
            <person name="Cichocki N."/>
            <person name="Clum A."/>
            <person name="Culley D."/>
            <person name="Crous P.W."/>
            <person name="Fauchery L."/>
            <person name="Girlanda M."/>
            <person name="Hayes R.D."/>
            <person name="Keri Z."/>
            <person name="LaButti K."/>
            <person name="Lipzen A."/>
            <person name="Lombard V."/>
            <person name="Magnuson J."/>
            <person name="Maillard F."/>
            <person name="Murat C."/>
            <person name="Nolan M."/>
            <person name="Ohm R.A."/>
            <person name="Pangilinan J."/>
            <person name="Pereira M.F."/>
            <person name="Perotto S."/>
            <person name="Peter M."/>
            <person name="Pfister S."/>
            <person name="Riley R."/>
            <person name="Sitrit Y."/>
            <person name="Stielow J.B."/>
            <person name="Szollosi G."/>
            <person name="Zifcakova L."/>
            <person name="Stursova M."/>
            <person name="Spatafora J.W."/>
            <person name="Tedersoo L."/>
            <person name="Vaario L.M."/>
            <person name="Yamada A."/>
            <person name="Yan M."/>
            <person name="Wang P."/>
            <person name="Xu J."/>
            <person name="Bruns T."/>
            <person name="Baldrian P."/>
            <person name="Vilgalys R."/>
            <person name="Dunand C."/>
            <person name="Henrissat B."/>
            <person name="Grigoriev I.V."/>
            <person name="Hibbett D."/>
            <person name="Nagy L.G."/>
            <person name="Martin F.M."/>
        </authorList>
    </citation>
    <scope>NUCLEOTIDE SEQUENCE</scope>
    <source>
        <strain evidence="1">P2</strain>
    </source>
</reference>
<evidence type="ECO:0000313" key="1">
    <source>
        <dbReference type="EMBL" id="KAF9650961.1"/>
    </source>
</evidence>
<dbReference type="EMBL" id="MU117979">
    <property type="protein sequence ID" value="KAF9650961.1"/>
    <property type="molecule type" value="Genomic_DNA"/>
</dbReference>
<comment type="caution">
    <text evidence="1">The sequence shown here is derived from an EMBL/GenBank/DDBJ whole genome shotgun (WGS) entry which is preliminary data.</text>
</comment>
<proteinExistence type="predicted"/>
<gene>
    <name evidence="1" type="ORF">BDM02DRAFT_3259358</name>
</gene>
<protein>
    <submittedName>
        <fullName evidence="1">Uncharacterized protein</fullName>
    </submittedName>
</protein>
<evidence type="ECO:0000313" key="2">
    <source>
        <dbReference type="Proteomes" id="UP000886501"/>
    </source>
</evidence>
<keyword evidence="2" id="KW-1185">Reference proteome</keyword>
<accession>A0ACB6ZMR5</accession>
<sequence length="324" mass="35316">MKSSPSVLYILTATVSAEAFWVMNMKNVLITERVDPVSSPGAIAPHVHTVIGGSNFGPYATSEDLRASKCTSGPIVEDKSNYWTPTLYFQWTNRSFTSVEGTVSVKYLFNPGEAIPFPDDFRMLAGSPTSRSKNESDSTPDETFLCLNPLAQASRHSVLPALQCPGGLRSQVTFPSCWDGKNLDSDSHKVHVAFAADGKCTDPAYPVNLPQIQVEAHWDTTEFYSLTKHALNPEQPFVFSNGDATGCNFYAAFLNGWETKVLKQAIDKCTCGMYGDAKCCADAGIFTIDTTSQCRITPHVEEQVQGTLGHLPGKAFDCFSPPDD</sequence>
<name>A0ACB6ZMR5_THEGA</name>